<evidence type="ECO:0000313" key="4">
    <source>
        <dbReference type="Proteomes" id="UP000219338"/>
    </source>
</evidence>
<keyword evidence="1" id="KW-0560">Oxidoreductase</keyword>
<dbReference type="Proteomes" id="UP000219338">
    <property type="component" value="Unassembled WGS sequence"/>
</dbReference>
<gene>
    <name evidence="3" type="ORF">ARMOST_14804</name>
</gene>
<dbReference type="PROSITE" id="PS51471">
    <property type="entry name" value="FE2OG_OXY"/>
    <property type="match status" value="1"/>
</dbReference>
<keyword evidence="4" id="KW-1185">Reference proteome</keyword>
<name>A0A284RRK6_ARMOS</name>
<dbReference type="AlphaFoldDB" id="A0A284RRK6"/>
<dbReference type="OMA" id="DGAMEEH"/>
<dbReference type="GO" id="GO:0016491">
    <property type="term" value="F:oxidoreductase activity"/>
    <property type="evidence" value="ECO:0007669"/>
    <property type="project" value="UniProtKB-KW"/>
</dbReference>
<dbReference type="Pfam" id="PF13640">
    <property type="entry name" value="2OG-FeII_Oxy_3"/>
    <property type="match status" value="1"/>
</dbReference>
<sequence>MDSTDPYDNPAIQRIRAALTTSMYTSGVCEIPPDQCHLYFRDAENVANSLNFAAATQDDLARLHKACEPAPFGRGNETVLDETYRKAEKLDLSHFATSFELCNTAILGKIHHDLIEGKQAEKRVIRAEAYKLNVYGKGAFFKAHKDTPRAPNMFGSLVIVFPTQHTGGALTLRHKNDSDSFTFDAGTVLADSSPASPSIAYVAFYSDVEHEVSLVTSGERITLTYNLYFEKAPTFFALPDAKHTTLKDAFKRLMEDEMFLPNGGCLGFGLRHQYPLGHDGSVQSLTGNLKGSDAAIYSACRELGLNVSLQVLYKEENGERQFLSDESPDFGLEVEDIDGAMEEHMDVVEDEYGEGMVWVTDRQWNLNVVETGYVAYGNEASLAFIYGDVCLFVEWEKRG</sequence>
<feature type="domain" description="Fe2OG dioxygenase" evidence="2">
    <location>
        <begin position="126"/>
        <end position="229"/>
    </location>
</feature>
<evidence type="ECO:0000313" key="3">
    <source>
        <dbReference type="EMBL" id="SJL11401.1"/>
    </source>
</evidence>
<dbReference type="Gene3D" id="2.60.120.620">
    <property type="entry name" value="q2cbj1_9rhob like domain"/>
    <property type="match status" value="1"/>
</dbReference>
<protein>
    <recommendedName>
        <fullName evidence="2">Fe2OG dioxygenase domain-containing protein</fullName>
    </recommendedName>
</protein>
<dbReference type="GO" id="GO:0046872">
    <property type="term" value="F:metal ion binding"/>
    <property type="evidence" value="ECO:0007669"/>
    <property type="project" value="UniProtKB-KW"/>
</dbReference>
<accession>A0A284RRK6</accession>
<dbReference type="PANTHER" id="PTHR33099">
    <property type="entry name" value="FE2OG DIOXYGENASE DOMAIN-CONTAINING PROTEIN"/>
    <property type="match status" value="1"/>
</dbReference>
<evidence type="ECO:0000256" key="1">
    <source>
        <dbReference type="RuleBase" id="RU003682"/>
    </source>
</evidence>
<dbReference type="PANTHER" id="PTHR33099:SF14">
    <property type="entry name" value="PROLYL 4-HYDROXYLASE ALPHA SUBUNIT FE(2+) 2OG DIOXYGENASE DOMAIN-CONTAINING PROTEIN"/>
    <property type="match status" value="1"/>
</dbReference>
<dbReference type="InterPro" id="IPR044862">
    <property type="entry name" value="Pro_4_hyd_alph_FE2OG_OXY"/>
</dbReference>
<proteinExistence type="inferred from homology"/>
<comment type="similarity">
    <text evidence="1">Belongs to the iron/ascorbate-dependent oxidoreductase family.</text>
</comment>
<dbReference type="InterPro" id="IPR005123">
    <property type="entry name" value="Oxoglu/Fe-dep_dioxygenase_dom"/>
</dbReference>
<reference evidence="4" key="1">
    <citation type="journal article" date="2017" name="Nat. Ecol. Evol.">
        <title>Genome expansion and lineage-specific genetic innovations in the forest pathogenic fungi Armillaria.</title>
        <authorList>
            <person name="Sipos G."/>
            <person name="Prasanna A.N."/>
            <person name="Walter M.C."/>
            <person name="O'Connor E."/>
            <person name="Balint B."/>
            <person name="Krizsan K."/>
            <person name="Kiss B."/>
            <person name="Hess J."/>
            <person name="Varga T."/>
            <person name="Slot J."/>
            <person name="Riley R."/>
            <person name="Boka B."/>
            <person name="Rigling D."/>
            <person name="Barry K."/>
            <person name="Lee J."/>
            <person name="Mihaltcheva S."/>
            <person name="LaButti K."/>
            <person name="Lipzen A."/>
            <person name="Waldron R."/>
            <person name="Moloney N.M."/>
            <person name="Sperisen C."/>
            <person name="Kredics L."/>
            <person name="Vagvoelgyi C."/>
            <person name="Patrignani A."/>
            <person name="Fitzpatrick D."/>
            <person name="Nagy I."/>
            <person name="Doyle S."/>
            <person name="Anderson J.B."/>
            <person name="Grigoriev I.V."/>
            <person name="Gueldener U."/>
            <person name="Muensterkoetter M."/>
            <person name="Nagy L.G."/>
        </authorList>
    </citation>
    <scope>NUCLEOTIDE SEQUENCE [LARGE SCALE GENOMIC DNA]</scope>
    <source>
        <strain evidence="4">C18/9</strain>
    </source>
</reference>
<evidence type="ECO:0000259" key="2">
    <source>
        <dbReference type="PROSITE" id="PS51471"/>
    </source>
</evidence>
<organism evidence="3 4">
    <name type="scientific">Armillaria ostoyae</name>
    <name type="common">Armillaria root rot fungus</name>
    <dbReference type="NCBI Taxonomy" id="47428"/>
    <lineage>
        <taxon>Eukaryota</taxon>
        <taxon>Fungi</taxon>
        <taxon>Dikarya</taxon>
        <taxon>Basidiomycota</taxon>
        <taxon>Agaricomycotina</taxon>
        <taxon>Agaricomycetes</taxon>
        <taxon>Agaricomycetidae</taxon>
        <taxon>Agaricales</taxon>
        <taxon>Marasmiineae</taxon>
        <taxon>Physalacriaceae</taxon>
        <taxon>Armillaria</taxon>
    </lineage>
</organism>
<dbReference type="STRING" id="47428.A0A284RRK6"/>
<keyword evidence="1" id="KW-0479">Metal-binding</keyword>
<dbReference type="EMBL" id="FUEG01000014">
    <property type="protein sequence ID" value="SJL11401.1"/>
    <property type="molecule type" value="Genomic_DNA"/>
</dbReference>
<keyword evidence="1" id="KW-0408">Iron</keyword>
<dbReference type="OrthoDB" id="27483at2759"/>